<protein>
    <submittedName>
        <fullName evidence="3 5">Uncharacterized protein</fullName>
    </submittedName>
</protein>
<dbReference type="GeneID" id="36377363"/>
<dbReference type="AlphaFoldDB" id="A0A090LA31"/>
<proteinExistence type="predicted"/>
<reference evidence="3 4" key="1">
    <citation type="submission" date="2014-09" db="EMBL/GenBank/DDBJ databases">
        <authorList>
            <person name="Martin A.A."/>
        </authorList>
    </citation>
    <scope>NUCLEOTIDE SEQUENCE</scope>
    <source>
        <strain evidence="4">ED321</strain>
        <strain evidence="3">ED321 Heterogonic</strain>
    </source>
</reference>
<dbReference type="CTD" id="36377363"/>
<dbReference type="Proteomes" id="UP000035682">
    <property type="component" value="Unplaced"/>
</dbReference>
<feature type="compositionally biased region" description="Low complexity" evidence="1">
    <location>
        <begin position="623"/>
        <end position="652"/>
    </location>
</feature>
<evidence type="ECO:0000313" key="5">
    <source>
        <dbReference type="WBParaSite" id="SRAE_1000325100.1"/>
    </source>
</evidence>
<evidence type="ECO:0000256" key="1">
    <source>
        <dbReference type="SAM" id="MobiDB-lite"/>
    </source>
</evidence>
<feature type="transmembrane region" description="Helical" evidence="2">
    <location>
        <begin position="579"/>
        <end position="603"/>
    </location>
</feature>
<dbReference type="EMBL" id="LN609528">
    <property type="protein sequence ID" value="CEF64998.1"/>
    <property type="molecule type" value="Genomic_DNA"/>
</dbReference>
<evidence type="ECO:0000313" key="4">
    <source>
        <dbReference type="Proteomes" id="UP000035682"/>
    </source>
</evidence>
<feature type="region of interest" description="Disordered" evidence="1">
    <location>
        <begin position="612"/>
        <end position="660"/>
    </location>
</feature>
<keyword evidence="2" id="KW-0472">Membrane</keyword>
<sequence>MWLIFFFAISTIFANKVIWNGDNYDFDVTTSAKLIPGENVIGSGSVNKKNSKLTQVIDIFPHMTMKNVRILNLNINKYESGNAGFKITIDKNHKNNQMFGQGHETNNYFIALSFSTCQLLHCEGGIYLLHKKPDTNFIAKNITNFYGAFYLKFISNDMFFLLDEFNIYDNEFPLITCPYIKWTSLYSGTKFVPLENSGIIFKKFQERQILVPGYQRNKYSDIFICGYLIYIDNSKLTIGHKITYHQQSDLKIKTFDNPKDIWICNSNDSPSKYFHFAFSKNIKGNNKMRYIKYDLLKENNLYYDDVIYLYDKNNEVIKELKEYGVIDFKGMKIIKPKCANKLSPRKGIVKIVNENKIKVSNTNNDIEIMYVNEDMLNNITSYKCKIIIDGVKENPYLSNFYEHETELLLVSKDIFENKIIHKNIVFKNNFNGFEKYSCDINVKNKFFNDISYIKNLTFVTIPINSSVSMKTEFWNTKDDILIQCPIKITTIGTFYSMIVIVSENLLYKKTLNDNSKMFYNEDNFIRFRHLDLLVKDISFQNITTKCIYETFKNMTFSITKNGQILKNEFYGLGYLSMNMLLVVIILGLVLLIFIIFIFVLIIVRMKESKRKNRKNGKKLKNDSFSLSSQSQSSFKSYTSNNKTVTKNSSLSKSKSKNKCK</sequence>
<name>A0A090LA31_STRRB</name>
<evidence type="ECO:0000313" key="6">
    <source>
        <dbReference type="WormBase" id="SRAE_1000325100"/>
    </source>
</evidence>
<dbReference type="WBParaSite" id="SRAE_1000325100.1">
    <property type="protein sequence ID" value="SRAE_1000325100.1"/>
    <property type="gene ID" value="WBGene00259868"/>
</dbReference>
<keyword evidence="4" id="KW-1185">Reference proteome</keyword>
<dbReference type="RefSeq" id="XP_024504199.1">
    <property type="nucleotide sequence ID" value="XM_024650420.1"/>
</dbReference>
<reference evidence="5" key="2">
    <citation type="submission" date="2020-12" db="UniProtKB">
        <authorList>
            <consortium name="WormBaseParasite"/>
        </authorList>
    </citation>
    <scope>IDENTIFICATION</scope>
</reference>
<evidence type="ECO:0000313" key="3">
    <source>
        <dbReference type="EMBL" id="CEF64998.1"/>
    </source>
</evidence>
<keyword evidence="2" id="KW-0812">Transmembrane</keyword>
<dbReference type="WormBase" id="SRAE_1000325100">
    <property type="protein sequence ID" value="SRP05514"/>
    <property type="gene ID" value="WBGene00259868"/>
</dbReference>
<evidence type="ECO:0000256" key="2">
    <source>
        <dbReference type="SAM" id="Phobius"/>
    </source>
</evidence>
<gene>
    <name evidence="3 5 6" type="ORF">SRAE_1000325100</name>
</gene>
<keyword evidence="2" id="KW-1133">Transmembrane helix</keyword>
<accession>A0A090LA31</accession>
<organism evidence="3">
    <name type="scientific">Strongyloides ratti</name>
    <name type="common">Parasitic roundworm</name>
    <dbReference type="NCBI Taxonomy" id="34506"/>
    <lineage>
        <taxon>Eukaryota</taxon>
        <taxon>Metazoa</taxon>
        <taxon>Ecdysozoa</taxon>
        <taxon>Nematoda</taxon>
        <taxon>Chromadorea</taxon>
        <taxon>Rhabditida</taxon>
        <taxon>Tylenchina</taxon>
        <taxon>Panagrolaimomorpha</taxon>
        <taxon>Strongyloidoidea</taxon>
        <taxon>Strongyloididae</taxon>
        <taxon>Strongyloides</taxon>
    </lineage>
</organism>